<protein>
    <recommendedName>
        <fullName evidence="3">Uracil DNA glycosylase superfamily protein</fullName>
    </recommendedName>
</protein>
<keyword evidence="2" id="KW-1185">Reference proteome</keyword>
<dbReference type="RefSeq" id="WP_394468798.1">
    <property type="nucleotide sequence ID" value="NZ_JBIGHY010000001.1"/>
</dbReference>
<reference evidence="1 2" key="1">
    <citation type="submission" date="2024-09" db="EMBL/GenBank/DDBJ databases">
        <title>Novel species of the genus Pelomonas and Roseateles isolated from streams.</title>
        <authorList>
            <person name="Lu H."/>
        </authorList>
    </citation>
    <scope>NUCLEOTIDE SEQUENCE [LARGE SCALE GENOMIC DNA]</scope>
    <source>
        <strain evidence="1 2">DC23W</strain>
    </source>
</reference>
<sequence>MSNLYLESQFQKITCAYSHIFSNLTPGFEGYLDFGRSRPWSFLTTDFRRVSYARSLELHKRSEAIHSSRDSAEAKASALSNASRELETGFSVGICPWTDSLLLETFDSKKDELTIVVGHDWYPVGAGVLAESGLHVQGLHYTPKYQHWCPAGFFDPKHPSVTLFLNLYPDYRGPLAAKTGKIPKGGGLTYAQCVAGFQELLRSLNKQYKRVQIVSWGAYVWNEFAPYVADLGSMKNLKAQMAASMGRPLKLFERDYLPMAHPSFASNHNRAHLSEGFRALGLGTPGFAGRRR</sequence>
<evidence type="ECO:0000313" key="1">
    <source>
        <dbReference type="EMBL" id="MFG6412700.1"/>
    </source>
</evidence>
<evidence type="ECO:0000313" key="2">
    <source>
        <dbReference type="Proteomes" id="UP001606300"/>
    </source>
</evidence>
<gene>
    <name evidence="1" type="ORF">ACG02S_02190</name>
</gene>
<evidence type="ECO:0008006" key="3">
    <source>
        <dbReference type="Google" id="ProtNLM"/>
    </source>
</evidence>
<dbReference type="Proteomes" id="UP001606300">
    <property type="component" value="Unassembled WGS sequence"/>
</dbReference>
<proteinExistence type="predicted"/>
<name>A0ABW7EK78_9BURK</name>
<comment type="caution">
    <text evidence="1">The sequence shown here is derived from an EMBL/GenBank/DDBJ whole genome shotgun (WGS) entry which is preliminary data.</text>
</comment>
<organism evidence="1 2">
    <name type="scientific">Pelomonas dachongensis</name>
    <dbReference type="NCBI Taxonomy" id="3299029"/>
    <lineage>
        <taxon>Bacteria</taxon>
        <taxon>Pseudomonadati</taxon>
        <taxon>Pseudomonadota</taxon>
        <taxon>Betaproteobacteria</taxon>
        <taxon>Burkholderiales</taxon>
        <taxon>Sphaerotilaceae</taxon>
        <taxon>Roseateles</taxon>
    </lineage>
</organism>
<dbReference type="EMBL" id="JBIGHY010000001">
    <property type="protein sequence ID" value="MFG6412700.1"/>
    <property type="molecule type" value="Genomic_DNA"/>
</dbReference>
<accession>A0ABW7EK78</accession>